<evidence type="ECO:0000256" key="1">
    <source>
        <dbReference type="ARBA" id="ARBA00004128"/>
    </source>
</evidence>
<evidence type="ECO:0000256" key="6">
    <source>
        <dbReference type="ARBA" id="ARBA00022840"/>
    </source>
</evidence>
<dbReference type="Pfam" id="PF00664">
    <property type="entry name" value="ABC_membrane"/>
    <property type="match status" value="2"/>
</dbReference>
<protein>
    <submittedName>
        <fullName evidence="14">Uncharacterized protein</fullName>
    </submittedName>
</protein>
<feature type="region of interest" description="Disordered" evidence="9">
    <location>
        <begin position="382"/>
        <end position="406"/>
    </location>
</feature>
<feature type="domain" description="ABC transmembrane type-1" evidence="12">
    <location>
        <begin position="1"/>
        <end position="104"/>
    </location>
</feature>
<keyword evidence="2" id="KW-0813">Transport</keyword>
<reference evidence="14" key="1">
    <citation type="submission" date="2022-11" db="UniProtKB">
        <authorList>
            <consortium name="WormBaseParasite"/>
        </authorList>
    </citation>
    <scope>IDENTIFICATION</scope>
</reference>
<dbReference type="Gene3D" id="1.20.1560.10">
    <property type="entry name" value="ABC transporter type 1, transmembrane domain"/>
    <property type="match status" value="2"/>
</dbReference>
<dbReference type="FunFam" id="3.40.50.300:FF:000997">
    <property type="entry name" value="Multidrug resistance-associated protein 1"/>
    <property type="match status" value="1"/>
</dbReference>
<feature type="domain" description="ABC transmembrane type-1" evidence="12">
    <location>
        <begin position="451"/>
        <end position="597"/>
    </location>
</feature>
<evidence type="ECO:0000259" key="12">
    <source>
        <dbReference type="PROSITE" id="PS50929"/>
    </source>
</evidence>
<evidence type="ECO:0000256" key="9">
    <source>
        <dbReference type="SAM" id="MobiDB-lite"/>
    </source>
</evidence>
<dbReference type="GO" id="GO:0016887">
    <property type="term" value="F:ATP hydrolysis activity"/>
    <property type="evidence" value="ECO:0007669"/>
    <property type="project" value="InterPro"/>
</dbReference>
<keyword evidence="13" id="KW-1185">Reference proteome</keyword>
<feature type="domain" description="ABC transporter" evidence="11">
    <location>
        <begin position="137"/>
        <end position="367"/>
    </location>
</feature>
<dbReference type="SUPFAM" id="SSF90123">
    <property type="entry name" value="ABC transporter transmembrane region"/>
    <property type="match status" value="2"/>
</dbReference>
<dbReference type="InterPro" id="IPR011527">
    <property type="entry name" value="ABC1_TM_dom"/>
</dbReference>
<dbReference type="PROSITE" id="PS00211">
    <property type="entry name" value="ABC_TRANSPORTER_1"/>
    <property type="match status" value="1"/>
</dbReference>
<dbReference type="Gene3D" id="3.40.50.300">
    <property type="entry name" value="P-loop containing nucleotide triphosphate hydrolases"/>
    <property type="match status" value="1"/>
</dbReference>
<feature type="transmembrane region" description="Helical" evidence="10">
    <location>
        <begin position="571"/>
        <end position="597"/>
    </location>
</feature>
<evidence type="ECO:0000313" key="13">
    <source>
        <dbReference type="Proteomes" id="UP000887578"/>
    </source>
</evidence>
<accession>A0A914P7Y4</accession>
<dbReference type="InterPro" id="IPR050173">
    <property type="entry name" value="ABC_transporter_C-like"/>
</dbReference>
<dbReference type="PANTHER" id="PTHR24223:SF443">
    <property type="entry name" value="MULTIDRUG-RESISTANCE LIKE PROTEIN 1, ISOFORM I"/>
    <property type="match status" value="1"/>
</dbReference>
<keyword evidence="3 10" id="KW-0812">Transmembrane</keyword>
<dbReference type="CDD" id="cd03250">
    <property type="entry name" value="ABCC_MRP_domain1"/>
    <property type="match status" value="1"/>
</dbReference>
<dbReference type="GO" id="GO:0140359">
    <property type="term" value="F:ABC-type transporter activity"/>
    <property type="evidence" value="ECO:0007669"/>
    <property type="project" value="InterPro"/>
</dbReference>
<dbReference type="GO" id="GO:0005524">
    <property type="term" value="F:ATP binding"/>
    <property type="evidence" value="ECO:0007669"/>
    <property type="project" value="UniProtKB-KW"/>
</dbReference>
<keyword evidence="4" id="KW-0677">Repeat</keyword>
<feature type="transmembrane region" description="Helical" evidence="10">
    <location>
        <begin position="48"/>
        <end position="68"/>
    </location>
</feature>
<dbReference type="InterPro" id="IPR036640">
    <property type="entry name" value="ABC1_TM_sf"/>
</dbReference>
<dbReference type="Pfam" id="PF00005">
    <property type="entry name" value="ABC_tran"/>
    <property type="match status" value="1"/>
</dbReference>
<evidence type="ECO:0000256" key="3">
    <source>
        <dbReference type="ARBA" id="ARBA00022692"/>
    </source>
</evidence>
<dbReference type="InterPro" id="IPR017871">
    <property type="entry name" value="ABC_transporter-like_CS"/>
</dbReference>
<organism evidence="13 14">
    <name type="scientific">Panagrolaimus davidi</name>
    <dbReference type="NCBI Taxonomy" id="227884"/>
    <lineage>
        <taxon>Eukaryota</taxon>
        <taxon>Metazoa</taxon>
        <taxon>Ecdysozoa</taxon>
        <taxon>Nematoda</taxon>
        <taxon>Chromadorea</taxon>
        <taxon>Rhabditida</taxon>
        <taxon>Tylenchina</taxon>
        <taxon>Panagrolaimomorpha</taxon>
        <taxon>Panagrolaimoidea</taxon>
        <taxon>Panagrolaimidae</taxon>
        <taxon>Panagrolaimus</taxon>
    </lineage>
</organism>
<keyword evidence="7 10" id="KW-1133">Transmembrane helix</keyword>
<feature type="transmembrane region" description="Helical" evidence="10">
    <location>
        <begin position="441"/>
        <end position="460"/>
    </location>
</feature>
<comment type="subcellular location">
    <subcellularLocation>
        <location evidence="1">Vacuole membrane</location>
        <topology evidence="1">Multi-pass membrane protein</topology>
    </subcellularLocation>
</comment>
<dbReference type="InterPro" id="IPR003439">
    <property type="entry name" value="ABC_transporter-like_ATP-bd"/>
</dbReference>
<evidence type="ECO:0000256" key="2">
    <source>
        <dbReference type="ARBA" id="ARBA00022448"/>
    </source>
</evidence>
<dbReference type="SUPFAM" id="SSF52540">
    <property type="entry name" value="P-loop containing nucleoside triphosphate hydrolases"/>
    <property type="match status" value="1"/>
</dbReference>
<keyword evidence="6" id="KW-0067">ATP-binding</keyword>
<dbReference type="GO" id="GO:0005774">
    <property type="term" value="C:vacuolar membrane"/>
    <property type="evidence" value="ECO:0007669"/>
    <property type="project" value="UniProtKB-SubCell"/>
</dbReference>
<evidence type="ECO:0000256" key="5">
    <source>
        <dbReference type="ARBA" id="ARBA00022741"/>
    </source>
</evidence>
<evidence type="ECO:0000259" key="11">
    <source>
        <dbReference type="PROSITE" id="PS50893"/>
    </source>
</evidence>
<dbReference type="InterPro" id="IPR027417">
    <property type="entry name" value="P-loop_NTPase"/>
</dbReference>
<dbReference type="InterPro" id="IPR003593">
    <property type="entry name" value="AAA+_ATPase"/>
</dbReference>
<dbReference type="PANTHER" id="PTHR24223">
    <property type="entry name" value="ATP-BINDING CASSETTE SUB-FAMILY C"/>
    <property type="match status" value="1"/>
</dbReference>
<feature type="transmembrane region" description="Helical" evidence="10">
    <location>
        <begin position="488"/>
        <end position="512"/>
    </location>
</feature>
<dbReference type="PROSITE" id="PS50929">
    <property type="entry name" value="ABC_TM1F"/>
    <property type="match status" value="2"/>
</dbReference>
<feature type="transmembrane region" description="Helical" evidence="10">
    <location>
        <begin position="74"/>
        <end position="95"/>
    </location>
</feature>
<evidence type="ECO:0000256" key="7">
    <source>
        <dbReference type="ARBA" id="ARBA00022989"/>
    </source>
</evidence>
<proteinExistence type="predicted"/>
<evidence type="ECO:0000256" key="8">
    <source>
        <dbReference type="ARBA" id="ARBA00023136"/>
    </source>
</evidence>
<dbReference type="PROSITE" id="PS50893">
    <property type="entry name" value="ABC_TRANSPORTER_2"/>
    <property type="match status" value="1"/>
</dbReference>
<sequence>MITDILSGIKILKLYAWEIPMGKMIMKNREAEVSLQKRMHFCTTLTSIAFNAYPIVATIVCLIGYIIFDGRQLTPEIAFLTLLFFNLMRSSIYAIPQLTQQMIKAKISFDRIQKFLLEDEVPEIKNTMEPSNKDTIVELYNSTFSWSHEEFEGSIPVLKSLTLEIKEGELIGIIGRVGSGKSSLLSSICGELYQNSGQFYRKPSISIAYVPQEAWIQNLSLKDNILFGKIYDEKIYQKTIEVCALKDDLKQFSAGDETEIGERGLNLSGGQKARVALARAVYQASDLYILDDTLSAVDSHVGTHIFQNVIGNDGILKGKTRIFALNSINFLSKCDKIIVLKEGNFADFGTFGELSQRQNETFVELVKELKYKEEHHDDEIDDVETAASVQSQKRNKSSSSKDTKSTPLLETDLKKGKLINDEKISSEKVSIKIYFGYLKAFGLKLAFGYFIILFIVRTFVESYSQIWMAKWSSDLVNGTKENIENLKIYGYLSISTSIIIGAAFLLIAFGAANASTRLFENLFFSLLRSPMTFFDSTPMGRILARISSDIEQIDFVIPQSIRFLAKLIADCFFYSALAIYVLPELGLFIIPAVYLIANILVRDF</sequence>
<evidence type="ECO:0000256" key="4">
    <source>
        <dbReference type="ARBA" id="ARBA00022737"/>
    </source>
</evidence>
<dbReference type="WBParaSite" id="PDA_v2.g10801.t1">
    <property type="protein sequence ID" value="PDA_v2.g10801.t1"/>
    <property type="gene ID" value="PDA_v2.g10801"/>
</dbReference>
<dbReference type="SMART" id="SM00382">
    <property type="entry name" value="AAA"/>
    <property type="match status" value="1"/>
</dbReference>
<evidence type="ECO:0000313" key="14">
    <source>
        <dbReference type="WBParaSite" id="PDA_v2.g10801.t1"/>
    </source>
</evidence>
<name>A0A914P7Y4_9BILA</name>
<evidence type="ECO:0000256" key="10">
    <source>
        <dbReference type="SAM" id="Phobius"/>
    </source>
</evidence>
<dbReference type="AlphaFoldDB" id="A0A914P7Y4"/>
<keyword evidence="8 10" id="KW-0472">Membrane</keyword>
<keyword evidence="5" id="KW-0547">Nucleotide-binding</keyword>
<feature type="compositionally biased region" description="Low complexity" evidence="9">
    <location>
        <begin position="388"/>
        <end position="398"/>
    </location>
</feature>
<dbReference type="Proteomes" id="UP000887578">
    <property type="component" value="Unplaced"/>
</dbReference>